<reference evidence="3" key="1">
    <citation type="submission" date="2017-06" db="EMBL/GenBank/DDBJ databases">
        <authorList>
            <person name="Varghese N."/>
            <person name="Submissions S."/>
        </authorList>
    </citation>
    <scope>NUCLEOTIDE SEQUENCE [LARGE SCALE GENOMIC DNA]</scope>
    <source>
        <strain evidence="3">DSM 137</strain>
    </source>
</reference>
<accession>A0A212QZS2</accession>
<protein>
    <submittedName>
        <fullName evidence="2">Uncharacterized protein</fullName>
    </submittedName>
</protein>
<feature type="region of interest" description="Disordered" evidence="1">
    <location>
        <begin position="44"/>
        <end position="67"/>
    </location>
</feature>
<name>A0A212QZS2_RHOAC</name>
<organism evidence="2 3">
    <name type="scientific">Rhodoblastus acidophilus</name>
    <name type="common">Rhodopseudomonas acidophila</name>
    <dbReference type="NCBI Taxonomy" id="1074"/>
    <lineage>
        <taxon>Bacteria</taxon>
        <taxon>Pseudomonadati</taxon>
        <taxon>Pseudomonadota</taxon>
        <taxon>Alphaproteobacteria</taxon>
        <taxon>Hyphomicrobiales</taxon>
        <taxon>Rhodoblastaceae</taxon>
        <taxon>Rhodoblastus</taxon>
    </lineage>
</organism>
<gene>
    <name evidence="2" type="ORF">SAMN06265338_102170</name>
</gene>
<dbReference type="RefSeq" id="WP_088519704.1">
    <property type="nucleotide sequence ID" value="NZ_JAOQNY010000002.1"/>
</dbReference>
<keyword evidence="3" id="KW-1185">Reference proteome</keyword>
<proteinExistence type="predicted"/>
<dbReference type="Proteomes" id="UP000198418">
    <property type="component" value="Unassembled WGS sequence"/>
</dbReference>
<dbReference type="AlphaFoldDB" id="A0A212QZS2"/>
<evidence type="ECO:0000256" key="1">
    <source>
        <dbReference type="SAM" id="MobiDB-lite"/>
    </source>
</evidence>
<evidence type="ECO:0000313" key="2">
    <source>
        <dbReference type="EMBL" id="SNB65214.1"/>
    </source>
</evidence>
<evidence type="ECO:0000313" key="3">
    <source>
        <dbReference type="Proteomes" id="UP000198418"/>
    </source>
</evidence>
<sequence length="93" mass="9092">MLVSLNSSSAYPANTLAASQTTTIGVVNPTATSMAGDPSLPDAAAAAVDAPGFGPEETPQSAAASASEQLARLGASIGGGRVEIDPFKIGSPY</sequence>
<dbReference type="EMBL" id="FYDG01000002">
    <property type="protein sequence ID" value="SNB65214.1"/>
    <property type="molecule type" value="Genomic_DNA"/>
</dbReference>